<evidence type="ECO:0000259" key="3">
    <source>
        <dbReference type="Pfam" id="PF03446"/>
    </source>
</evidence>
<proteinExistence type="predicted"/>
<dbReference type="InterPro" id="IPR006115">
    <property type="entry name" value="6PGDH_NADP-bd"/>
</dbReference>
<keyword evidence="2" id="KW-0520">NAD</keyword>
<dbReference type="PANTHER" id="PTHR43580:SF2">
    <property type="entry name" value="CYTOKINE-LIKE NUCLEAR FACTOR N-PAC"/>
    <property type="match status" value="1"/>
</dbReference>
<accession>A0ABV3Z9X3</accession>
<keyword evidence="1 5" id="KW-0560">Oxidoreductase</keyword>
<dbReference type="InterPro" id="IPR013328">
    <property type="entry name" value="6PGD_dom2"/>
</dbReference>
<dbReference type="InterPro" id="IPR051265">
    <property type="entry name" value="HIBADH-related_NP60_sf"/>
</dbReference>
<feature type="domain" description="3-hydroxyisobutyrate dehydrogenase-like NAD-binding" evidence="4">
    <location>
        <begin position="184"/>
        <end position="302"/>
    </location>
</feature>
<dbReference type="EMBL" id="JAULBC010000001">
    <property type="protein sequence ID" value="MEX6686661.1"/>
    <property type="molecule type" value="Genomic_DNA"/>
</dbReference>
<name>A0ABV3Z9X3_9BACT</name>
<evidence type="ECO:0000313" key="5">
    <source>
        <dbReference type="EMBL" id="MEX6686661.1"/>
    </source>
</evidence>
<dbReference type="Proteomes" id="UP001560573">
    <property type="component" value="Unassembled WGS sequence"/>
</dbReference>
<dbReference type="InterPro" id="IPR015815">
    <property type="entry name" value="HIBADH-related"/>
</dbReference>
<dbReference type="PANTHER" id="PTHR43580">
    <property type="entry name" value="OXIDOREDUCTASE GLYR1-RELATED"/>
    <property type="match status" value="1"/>
</dbReference>
<evidence type="ECO:0000313" key="6">
    <source>
        <dbReference type="Proteomes" id="UP001560573"/>
    </source>
</evidence>
<dbReference type="Gene3D" id="1.10.1040.10">
    <property type="entry name" value="N-(1-d-carboxylethyl)-l-norvaline Dehydrogenase, domain 2"/>
    <property type="match status" value="1"/>
</dbReference>
<dbReference type="GO" id="GO:0016491">
    <property type="term" value="F:oxidoreductase activity"/>
    <property type="evidence" value="ECO:0007669"/>
    <property type="project" value="UniProtKB-KW"/>
</dbReference>
<dbReference type="EC" id="1.1.-.-" evidence="5"/>
<sequence>MKKVRVRKNVIPHHKNQCMKIGFIGLGNLGTPIAENLLEKRKELYVYNRTAAKAQHLIAKGATLCQSVKELASLCDIVISIVSDDAAINNITQGENGIAANLKAEGIHISMSTILPATSIALAQLHQQHNNNYITAPILGRPEAAKARKLNFLVSGNEELQDVIEPILHDAGAVNIWTYGEDAGAANTAKLCSNYLIVSAIQAMSEGISLARHSGIDAEQWMNMLTQTIFAAPAYINYGNLLLKEAYQPAAFSLKLALKDVNLVAEQASETQANMPLGKLLQQQMNKCIEKGMGDYDVTALALALS</sequence>
<gene>
    <name evidence="5" type="ORF">QTN47_04105</name>
</gene>
<dbReference type="InterPro" id="IPR029154">
    <property type="entry name" value="HIBADH-like_NADP-bd"/>
</dbReference>
<dbReference type="SUPFAM" id="SSF48179">
    <property type="entry name" value="6-phosphogluconate dehydrogenase C-terminal domain-like"/>
    <property type="match status" value="1"/>
</dbReference>
<protein>
    <submittedName>
        <fullName evidence="5">NAD(P)-dependent oxidoreductase</fullName>
        <ecNumber evidence="5">1.1.-.-</ecNumber>
    </submittedName>
</protein>
<evidence type="ECO:0000256" key="1">
    <source>
        <dbReference type="ARBA" id="ARBA00023002"/>
    </source>
</evidence>
<feature type="domain" description="6-phosphogluconate dehydrogenase NADP-binding" evidence="3">
    <location>
        <begin position="20"/>
        <end position="174"/>
    </location>
</feature>
<dbReference type="Pfam" id="PF03446">
    <property type="entry name" value="NAD_binding_2"/>
    <property type="match status" value="1"/>
</dbReference>
<evidence type="ECO:0000259" key="4">
    <source>
        <dbReference type="Pfam" id="PF14833"/>
    </source>
</evidence>
<evidence type="ECO:0000256" key="2">
    <source>
        <dbReference type="ARBA" id="ARBA00023027"/>
    </source>
</evidence>
<comment type="caution">
    <text evidence="5">The sequence shown here is derived from an EMBL/GenBank/DDBJ whole genome shotgun (WGS) entry which is preliminary data.</text>
</comment>
<dbReference type="InterPro" id="IPR036291">
    <property type="entry name" value="NAD(P)-bd_dom_sf"/>
</dbReference>
<dbReference type="Gene3D" id="3.40.50.720">
    <property type="entry name" value="NAD(P)-binding Rossmann-like Domain"/>
    <property type="match status" value="1"/>
</dbReference>
<organism evidence="5 6">
    <name type="scientific">Danxiaibacter flavus</name>
    <dbReference type="NCBI Taxonomy" id="3049108"/>
    <lineage>
        <taxon>Bacteria</taxon>
        <taxon>Pseudomonadati</taxon>
        <taxon>Bacteroidota</taxon>
        <taxon>Chitinophagia</taxon>
        <taxon>Chitinophagales</taxon>
        <taxon>Chitinophagaceae</taxon>
        <taxon>Danxiaibacter</taxon>
    </lineage>
</organism>
<dbReference type="Pfam" id="PF14833">
    <property type="entry name" value="NAD_binding_11"/>
    <property type="match status" value="1"/>
</dbReference>
<dbReference type="SUPFAM" id="SSF51735">
    <property type="entry name" value="NAD(P)-binding Rossmann-fold domains"/>
    <property type="match status" value="1"/>
</dbReference>
<reference evidence="5 6" key="1">
    <citation type="submission" date="2023-07" db="EMBL/GenBank/DDBJ databases">
        <authorList>
            <person name="Lian W.-H."/>
        </authorList>
    </citation>
    <scope>NUCLEOTIDE SEQUENCE [LARGE SCALE GENOMIC DNA]</scope>
    <source>
        <strain evidence="5 6">SYSU DXS3180</strain>
    </source>
</reference>
<dbReference type="PIRSF" id="PIRSF000103">
    <property type="entry name" value="HIBADH"/>
    <property type="match status" value="1"/>
</dbReference>
<dbReference type="InterPro" id="IPR008927">
    <property type="entry name" value="6-PGluconate_DH-like_C_sf"/>
</dbReference>
<keyword evidence="6" id="KW-1185">Reference proteome</keyword>